<dbReference type="SMART" id="SM00342">
    <property type="entry name" value="HTH_ARAC"/>
    <property type="match status" value="1"/>
</dbReference>
<name>D1APN8_SEBTE</name>
<reference evidence="5 6" key="2">
    <citation type="journal article" date="2010" name="Stand. Genomic Sci.">
        <title>Complete genome sequence of Sebaldella termitidis type strain (NCTC 11300).</title>
        <authorList>
            <person name="Harmon-Smith M."/>
            <person name="Celia L."/>
            <person name="Chertkov O."/>
            <person name="Lapidus A."/>
            <person name="Copeland A."/>
            <person name="Glavina Del Rio T."/>
            <person name="Nolan M."/>
            <person name="Lucas S."/>
            <person name="Tice H."/>
            <person name="Cheng J.F."/>
            <person name="Han C."/>
            <person name="Detter J.C."/>
            <person name="Bruce D."/>
            <person name="Goodwin L."/>
            <person name="Pitluck S."/>
            <person name="Pati A."/>
            <person name="Liolios K."/>
            <person name="Ivanova N."/>
            <person name="Mavromatis K."/>
            <person name="Mikhailova N."/>
            <person name="Chen A."/>
            <person name="Palaniappan K."/>
            <person name="Land M."/>
            <person name="Hauser L."/>
            <person name="Chang Y.J."/>
            <person name="Jeffries C.D."/>
            <person name="Brettin T."/>
            <person name="Goker M."/>
            <person name="Beck B."/>
            <person name="Bristow J."/>
            <person name="Eisen J.A."/>
            <person name="Markowitz V."/>
            <person name="Hugenholtz P."/>
            <person name="Kyrpides N.C."/>
            <person name="Klenk H.P."/>
            <person name="Chen F."/>
        </authorList>
    </citation>
    <scope>NUCLEOTIDE SEQUENCE [LARGE SCALE GENOMIC DNA]</scope>
    <source>
        <strain evidence="6">ATCC 33386 / NCTC 11300</strain>
    </source>
</reference>
<keyword evidence="1" id="KW-0805">Transcription regulation</keyword>
<dbReference type="eggNOG" id="COG2207">
    <property type="taxonomic scope" value="Bacteria"/>
</dbReference>
<dbReference type="EMBL" id="CP001739">
    <property type="protein sequence ID" value="ACZ10072.1"/>
    <property type="molecule type" value="Genomic_DNA"/>
</dbReference>
<dbReference type="GO" id="GO:0003700">
    <property type="term" value="F:DNA-binding transcription factor activity"/>
    <property type="evidence" value="ECO:0007669"/>
    <property type="project" value="InterPro"/>
</dbReference>
<dbReference type="SUPFAM" id="SSF51182">
    <property type="entry name" value="RmlC-like cupins"/>
    <property type="match status" value="1"/>
</dbReference>
<proteinExistence type="predicted"/>
<dbReference type="InterPro" id="IPR050204">
    <property type="entry name" value="AraC_XylS_family_regulators"/>
</dbReference>
<dbReference type="STRING" id="526218.Sterm_3231"/>
<evidence type="ECO:0000256" key="3">
    <source>
        <dbReference type="ARBA" id="ARBA00023163"/>
    </source>
</evidence>
<dbReference type="SUPFAM" id="SSF46689">
    <property type="entry name" value="Homeodomain-like"/>
    <property type="match status" value="2"/>
</dbReference>
<dbReference type="KEGG" id="str:Sterm_3231"/>
<evidence type="ECO:0000256" key="1">
    <source>
        <dbReference type="ARBA" id="ARBA00023015"/>
    </source>
</evidence>
<dbReference type="AlphaFoldDB" id="D1APN8"/>
<keyword evidence="6" id="KW-1185">Reference proteome</keyword>
<protein>
    <submittedName>
        <fullName evidence="5">Transcriptional regulator, AraC family</fullName>
    </submittedName>
</protein>
<dbReference type="eggNOG" id="COG1917">
    <property type="taxonomic scope" value="Bacteria"/>
</dbReference>
<dbReference type="PRINTS" id="PR00032">
    <property type="entry name" value="HTHARAC"/>
</dbReference>
<evidence type="ECO:0000313" key="6">
    <source>
        <dbReference type="Proteomes" id="UP000000845"/>
    </source>
</evidence>
<dbReference type="InterPro" id="IPR011051">
    <property type="entry name" value="RmlC_Cupin_sf"/>
</dbReference>
<dbReference type="InterPro" id="IPR013096">
    <property type="entry name" value="Cupin_2"/>
</dbReference>
<reference evidence="6" key="1">
    <citation type="submission" date="2009-09" db="EMBL/GenBank/DDBJ databases">
        <title>The complete chromosome of Sebaldella termitidis ATCC 33386.</title>
        <authorList>
            <consortium name="US DOE Joint Genome Institute (JGI-PGF)"/>
            <person name="Lucas S."/>
            <person name="Copeland A."/>
            <person name="Lapidus A."/>
            <person name="Glavina del Rio T."/>
            <person name="Dalin E."/>
            <person name="Tice H."/>
            <person name="Bruce D."/>
            <person name="Goodwin L."/>
            <person name="Pitluck S."/>
            <person name="Kyrpides N."/>
            <person name="Mavromatis K."/>
            <person name="Ivanova N."/>
            <person name="Mikhailova N."/>
            <person name="Sims D."/>
            <person name="Meincke L."/>
            <person name="Brettin T."/>
            <person name="Detter J.C."/>
            <person name="Han C."/>
            <person name="Larimer F."/>
            <person name="Land M."/>
            <person name="Hauser L."/>
            <person name="Markowitz V."/>
            <person name="Cheng J.F."/>
            <person name="Hugenholtz P."/>
            <person name="Woyke T."/>
            <person name="Wu D."/>
            <person name="Eisen J.A."/>
        </authorList>
    </citation>
    <scope>NUCLEOTIDE SEQUENCE [LARGE SCALE GENOMIC DNA]</scope>
    <source>
        <strain evidence="6">ATCC 33386 / NCTC 11300</strain>
    </source>
</reference>
<dbReference type="GO" id="GO:0043565">
    <property type="term" value="F:sequence-specific DNA binding"/>
    <property type="evidence" value="ECO:0007669"/>
    <property type="project" value="InterPro"/>
</dbReference>
<evidence type="ECO:0000256" key="2">
    <source>
        <dbReference type="ARBA" id="ARBA00023125"/>
    </source>
</evidence>
<dbReference type="PROSITE" id="PS01124">
    <property type="entry name" value="HTH_ARAC_FAMILY_2"/>
    <property type="match status" value="1"/>
</dbReference>
<dbReference type="Pfam" id="PF07883">
    <property type="entry name" value="Cupin_2"/>
    <property type="match status" value="1"/>
</dbReference>
<dbReference type="InterPro" id="IPR020449">
    <property type="entry name" value="Tscrpt_reg_AraC-type_HTH"/>
</dbReference>
<dbReference type="Pfam" id="PF12833">
    <property type="entry name" value="HTH_18"/>
    <property type="match status" value="1"/>
</dbReference>
<dbReference type="Gene3D" id="2.60.120.10">
    <property type="entry name" value="Jelly Rolls"/>
    <property type="match status" value="1"/>
</dbReference>
<dbReference type="CDD" id="cd02208">
    <property type="entry name" value="cupin_RmlC-like"/>
    <property type="match status" value="1"/>
</dbReference>
<dbReference type="RefSeq" id="WP_012862654.1">
    <property type="nucleotide sequence ID" value="NC_013517.1"/>
</dbReference>
<accession>D1APN8</accession>
<dbReference type="Proteomes" id="UP000000845">
    <property type="component" value="Chromosome"/>
</dbReference>
<dbReference type="HOGENOM" id="CLU_000445_88_16_0"/>
<dbReference type="InterPro" id="IPR014710">
    <property type="entry name" value="RmlC-like_jellyroll"/>
</dbReference>
<sequence>MNKNSYYIYDKVSKTELVLYTDSSLSYPLHNHSSIFSIGIILNGSIRLCKDGYSSIYTAGQIFIIPPYVPHALYSIGKASLLTICINKNKASEIDINKIINRIIFLYTKTFNLGSLSGTQLLLLAENLSYCKHFSAYKSVTPQIKELRQILEFSPEITINIEKMAKSAYMSKYHFIRKFKKETGLTPHQFQIQNKIRRAQRIFNNSENLAELAIETGFFDQSHFIRYFKKIVGLTPSDYKKSFKIVSHTF</sequence>
<feature type="domain" description="HTH araC/xylS-type" evidence="4">
    <location>
        <begin position="145"/>
        <end position="242"/>
    </location>
</feature>
<keyword evidence="2" id="KW-0238">DNA-binding</keyword>
<dbReference type="InterPro" id="IPR018060">
    <property type="entry name" value="HTH_AraC"/>
</dbReference>
<keyword evidence="3" id="KW-0804">Transcription</keyword>
<organism evidence="5 6">
    <name type="scientific">Sebaldella termitidis (strain ATCC 33386 / NCTC 11300)</name>
    <dbReference type="NCBI Taxonomy" id="526218"/>
    <lineage>
        <taxon>Bacteria</taxon>
        <taxon>Fusobacteriati</taxon>
        <taxon>Fusobacteriota</taxon>
        <taxon>Fusobacteriia</taxon>
        <taxon>Fusobacteriales</taxon>
        <taxon>Leptotrichiaceae</taxon>
        <taxon>Sebaldella</taxon>
    </lineage>
</organism>
<gene>
    <name evidence="5" type="ordered locus">Sterm_3231</name>
</gene>
<dbReference type="PANTHER" id="PTHR46796">
    <property type="entry name" value="HTH-TYPE TRANSCRIPTIONAL ACTIVATOR RHAS-RELATED"/>
    <property type="match status" value="1"/>
</dbReference>
<evidence type="ECO:0000259" key="4">
    <source>
        <dbReference type="PROSITE" id="PS01124"/>
    </source>
</evidence>
<dbReference type="InterPro" id="IPR009057">
    <property type="entry name" value="Homeodomain-like_sf"/>
</dbReference>
<dbReference type="Gene3D" id="1.10.10.60">
    <property type="entry name" value="Homeodomain-like"/>
    <property type="match status" value="2"/>
</dbReference>
<evidence type="ECO:0000313" key="5">
    <source>
        <dbReference type="EMBL" id="ACZ10072.1"/>
    </source>
</evidence>